<dbReference type="AlphaFoldDB" id="A0A1U7IHQ7"/>
<dbReference type="RefSeq" id="WP_073594549.1">
    <property type="nucleotide sequence ID" value="NZ_MRCE01000015.1"/>
</dbReference>
<dbReference type="FunFam" id="1.10.1040.10:FF:000017">
    <property type="entry name" value="2-dehydropantoate 2-reductase"/>
    <property type="match status" value="1"/>
</dbReference>
<dbReference type="SUPFAM" id="SSF48179">
    <property type="entry name" value="6-phosphogluconate dehydrogenase C-terminal domain-like"/>
    <property type="match status" value="1"/>
</dbReference>
<dbReference type="GO" id="GO:0015940">
    <property type="term" value="P:pantothenate biosynthetic process"/>
    <property type="evidence" value="ECO:0007669"/>
    <property type="project" value="UniProtKB-UniPathway"/>
</dbReference>
<dbReference type="InterPro" id="IPR051402">
    <property type="entry name" value="KPR-Related"/>
</dbReference>
<dbReference type="InterPro" id="IPR013328">
    <property type="entry name" value="6PGD_dom2"/>
</dbReference>
<dbReference type="Pfam" id="PF08546">
    <property type="entry name" value="ApbA_C"/>
    <property type="match status" value="1"/>
</dbReference>
<dbReference type="NCBIfam" id="NF004887">
    <property type="entry name" value="PRK06249.1"/>
    <property type="match status" value="1"/>
</dbReference>
<dbReference type="InterPro" id="IPR013752">
    <property type="entry name" value="KPA_reductase"/>
</dbReference>
<comment type="similarity">
    <text evidence="1 4">Belongs to the ketopantoate reductase family.</text>
</comment>
<dbReference type="InterPro" id="IPR003710">
    <property type="entry name" value="ApbA"/>
</dbReference>
<dbReference type="UniPathway" id="UPA00028">
    <property type="reaction ID" value="UER00004"/>
</dbReference>
<dbReference type="STRING" id="454136.NIES2119_16265"/>
<sequence length="325" mass="36719">MANQFVYNSFQLSYAVVGTGALGGYYGACLQKSGLNVHFLLHTDYEYVSQHGLVVESKNGDFNLPHVQAYSDASKMPACDVVIVALKTTQNYLLPQILPNLLKDNGVVLLLQNGLCVEDDIAKIVGNERVMGGLCFLCSNKVAPGHIRHLDYGEIKIAEYTDNYQVAGITKRMEQIASDFERAGIKMELVEDLLLARWQKLVWNIPYNGLSVVLDARTDELMNNPDTRSLVEELMWEVVAGAKSCDRTIPKTFVETMLQYTDKMKPYRTSMKIDYDEKRPLEVETMFGNPLKFAQQRGANLPKITMIYQQLKFLDNRNCSYTNSL</sequence>
<evidence type="ECO:0000256" key="2">
    <source>
        <dbReference type="ARBA" id="ARBA00022857"/>
    </source>
</evidence>
<feature type="domain" description="Ketopantoate reductase C-terminal" evidence="6">
    <location>
        <begin position="192"/>
        <end position="313"/>
    </location>
</feature>
<evidence type="ECO:0000313" key="8">
    <source>
        <dbReference type="Proteomes" id="UP000185860"/>
    </source>
</evidence>
<dbReference type="EMBL" id="MRCE01000015">
    <property type="protein sequence ID" value="OKH36584.1"/>
    <property type="molecule type" value="Genomic_DNA"/>
</dbReference>
<dbReference type="Pfam" id="PF02558">
    <property type="entry name" value="ApbA"/>
    <property type="match status" value="1"/>
</dbReference>
<keyword evidence="3 4" id="KW-0560">Oxidoreductase</keyword>
<dbReference type="NCBIfam" id="TIGR00745">
    <property type="entry name" value="apbA_panE"/>
    <property type="match status" value="1"/>
</dbReference>
<comment type="pathway">
    <text evidence="4">Cofactor biosynthesis; (R)-pantothenate biosynthesis; (R)-pantoate from 3-methyl-2-oxobutanoate: step 2/2.</text>
</comment>
<dbReference type="InterPro" id="IPR036291">
    <property type="entry name" value="NAD(P)-bd_dom_sf"/>
</dbReference>
<dbReference type="SUPFAM" id="SSF51735">
    <property type="entry name" value="NAD(P)-binding Rossmann-fold domains"/>
    <property type="match status" value="1"/>
</dbReference>
<dbReference type="InterPro" id="IPR008927">
    <property type="entry name" value="6-PGluconate_DH-like_C_sf"/>
</dbReference>
<dbReference type="Gene3D" id="3.40.50.720">
    <property type="entry name" value="NAD(P)-binding Rossmann-like Domain"/>
    <property type="match status" value="1"/>
</dbReference>
<accession>A0A1U7IHQ7</accession>
<comment type="caution">
    <text evidence="7">The sequence shown here is derived from an EMBL/GenBank/DDBJ whole genome shotgun (WGS) entry which is preliminary data.</text>
</comment>
<protein>
    <recommendedName>
        <fullName evidence="4">2-dehydropantoate 2-reductase</fullName>
        <ecNumber evidence="4">1.1.1.169</ecNumber>
    </recommendedName>
    <alternativeName>
        <fullName evidence="4">Ketopantoate reductase</fullName>
    </alternativeName>
</protein>
<reference evidence="7 8" key="1">
    <citation type="submission" date="2016-11" db="EMBL/GenBank/DDBJ databases">
        <title>Draft Genome Sequences of Nine Cyanobacterial Strains from Diverse Habitats.</title>
        <authorList>
            <person name="Zhu T."/>
            <person name="Hou S."/>
            <person name="Lu X."/>
            <person name="Hess W.R."/>
        </authorList>
    </citation>
    <scope>NUCLEOTIDE SEQUENCE [LARGE SCALE GENOMIC DNA]</scope>
    <source>
        <strain evidence="7 8">IAM M-71</strain>
    </source>
</reference>
<dbReference type="Gene3D" id="1.10.1040.10">
    <property type="entry name" value="N-(1-d-carboxylethyl)-l-norvaline Dehydrogenase, domain 2"/>
    <property type="match status" value="1"/>
</dbReference>
<dbReference type="GO" id="GO:0005737">
    <property type="term" value="C:cytoplasm"/>
    <property type="evidence" value="ECO:0007669"/>
    <property type="project" value="TreeGrafter"/>
</dbReference>
<proteinExistence type="inferred from homology"/>
<dbReference type="PANTHER" id="PTHR21708">
    <property type="entry name" value="PROBABLE 2-DEHYDROPANTOATE 2-REDUCTASE"/>
    <property type="match status" value="1"/>
</dbReference>
<name>A0A1U7IHQ7_9CYAN</name>
<dbReference type="EC" id="1.1.1.169" evidence="4"/>
<evidence type="ECO:0000259" key="6">
    <source>
        <dbReference type="Pfam" id="PF08546"/>
    </source>
</evidence>
<evidence type="ECO:0000256" key="4">
    <source>
        <dbReference type="RuleBase" id="RU362068"/>
    </source>
</evidence>
<evidence type="ECO:0000313" key="7">
    <source>
        <dbReference type="EMBL" id="OKH36584.1"/>
    </source>
</evidence>
<evidence type="ECO:0000256" key="1">
    <source>
        <dbReference type="ARBA" id="ARBA00007870"/>
    </source>
</evidence>
<comment type="function">
    <text evidence="4">Catalyzes the NADPH-dependent reduction of ketopantoate into pantoic acid.</text>
</comment>
<feature type="domain" description="Ketopantoate reductase N-terminal" evidence="5">
    <location>
        <begin position="14"/>
        <end position="160"/>
    </location>
</feature>
<dbReference type="PANTHER" id="PTHR21708:SF26">
    <property type="entry name" value="2-DEHYDROPANTOATE 2-REDUCTASE"/>
    <property type="match status" value="1"/>
</dbReference>
<dbReference type="Proteomes" id="UP000185860">
    <property type="component" value="Unassembled WGS sequence"/>
</dbReference>
<dbReference type="GO" id="GO:0008677">
    <property type="term" value="F:2-dehydropantoate 2-reductase activity"/>
    <property type="evidence" value="ECO:0007669"/>
    <property type="project" value="UniProtKB-EC"/>
</dbReference>
<evidence type="ECO:0000256" key="3">
    <source>
        <dbReference type="ARBA" id="ARBA00023002"/>
    </source>
</evidence>
<comment type="catalytic activity">
    <reaction evidence="4">
        <text>(R)-pantoate + NADP(+) = 2-dehydropantoate + NADPH + H(+)</text>
        <dbReference type="Rhea" id="RHEA:16233"/>
        <dbReference type="ChEBI" id="CHEBI:11561"/>
        <dbReference type="ChEBI" id="CHEBI:15378"/>
        <dbReference type="ChEBI" id="CHEBI:15980"/>
        <dbReference type="ChEBI" id="CHEBI:57783"/>
        <dbReference type="ChEBI" id="CHEBI:58349"/>
        <dbReference type="EC" id="1.1.1.169"/>
    </reaction>
</comment>
<organism evidence="7 8">
    <name type="scientific">[Phormidium ambiguum] IAM M-71</name>
    <dbReference type="NCBI Taxonomy" id="454136"/>
    <lineage>
        <taxon>Bacteria</taxon>
        <taxon>Bacillati</taxon>
        <taxon>Cyanobacteriota</taxon>
        <taxon>Cyanophyceae</taxon>
        <taxon>Oscillatoriophycideae</taxon>
        <taxon>Aerosakkonematales</taxon>
        <taxon>Aerosakkonemataceae</taxon>
        <taxon>Floridanema</taxon>
    </lineage>
</organism>
<keyword evidence="4" id="KW-0566">Pantothenate biosynthesis</keyword>
<dbReference type="InterPro" id="IPR013332">
    <property type="entry name" value="KPR_N"/>
</dbReference>
<keyword evidence="2 4" id="KW-0521">NADP</keyword>
<evidence type="ECO:0000259" key="5">
    <source>
        <dbReference type="Pfam" id="PF02558"/>
    </source>
</evidence>
<dbReference type="OrthoDB" id="9793586at2"/>
<gene>
    <name evidence="7" type="ORF">NIES2119_16265</name>
</gene>